<dbReference type="KEGG" id="pde:Pden_3848"/>
<evidence type="ECO:0000313" key="1">
    <source>
        <dbReference type="EMBL" id="ABL71914.1"/>
    </source>
</evidence>
<gene>
    <name evidence="1" type="ordered locus">Pden_3848</name>
</gene>
<sequence length="97" mass="11155">MKHFLDRAPMSPERRSAMSKIFDLGRTPEEWSARLRPRGVELSPRTLRSKAREHGQYFAIGRAIFITPDQMDEILLREADRTSRFAELQHNSGSKGG</sequence>
<organism evidence="1 2">
    <name type="scientific">Paracoccus denitrificans (strain Pd 1222)</name>
    <dbReference type="NCBI Taxonomy" id="318586"/>
    <lineage>
        <taxon>Bacteria</taxon>
        <taxon>Pseudomonadati</taxon>
        <taxon>Pseudomonadota</taxon>
        <taxon>Alphaproteobacteria</taxon>
        <taxon>Rhodobacterales</taxon>
        <taxon>Paracoccaceae</taxon>
        <taxon>Paracoccus</taxon>
    </lineage>
</organism>
<keyword evidence="2" id="KW-1185">Reference proteome</keyword>
<evidence type="ECO:0000313" key="2">
    <source>
        <dbReference type="Proteomes" id="UP000000361"/>
    </source>
</evidence>
<dbReference type="eggNOG" id="ENOG5033GHV">
    <property type="taxonomic scope" value="Bacteria"/>
</dbReference>
<reference evidence="2" key="1">
    <citation type="submission" date="2006-12" db="EMBL/GenBank/DDBJ databases">
        <title>Complete sequence of chromosome 2 of Paracoccus denitrificans PD1222.</title>
        <authorList>
            <person name="Copeland A."/>
            <person name="Lucas S."/>
            <person name="Lapidus A."/>
            <person name="Barry K."/>
            <person name="Detter J.C."/>
            <person name="Glavina del Rio T."/>
            <person name="Hammon N."/>
            <person name="Israni S."/>
            <person name="Dalin E."/>
            <person name="Tice H."/>
            <person name="Pitluck S."/>
            <person name="Munk A.C."/>
            <person name="Brettin T."/>
            <person name="Bruce D."/>
            <person name="Han C."/>
            <person name="Tapia R."/>
            <person name="Gilna P."/>
            <person name="Schmutz J."/>
            <person name="Larimer F."/>
            <person name="Land M."/>
            <person name="Hauser L."/>
            <person name="Kyrpides N."/>
            <person name="Lykidis A."/>
            <person name="Spiro S."/>
            <person name="Richardson D.J."/>
            <person name="Moir J.W.B."/>
            <person name="Ferguson S.J."/>
            <person name="van Spanning R.J.M."/>
            <person name="Richardson P."/>
        </authorList>
    </citation>
    <scope>NUCLEOTIDE SEQUENCE [LARGE SCALE GENOMIC DNA]</scope>
    <source>
        <strain evidence="2">Pd 1222</strain>
    </source>
</reference>
<dbReference type="EnsemblBacteria" id="ABL71914">
    <property type="protein sequence ID" value="ABL71914"/>
    <property type="gene ID" value="Pden_3848"/>
</dbReference>
<dbReference type="HOGENOM" id="CLU_2344127_0_0_5"/>
<dbReference type="AlphaFoldDB" id="A1B8S0"/>
<dbReference type="Proteomes" id="UP000000361">
    <property type="component" value="Chromosome 2"/>
</dbReference>
<dbReference type="STRING" id="318586.Pden_3848"/>
<proteinExistence type="predicted"/>
<dbReference type="EMBL" id="CP000490">
    <property type="protein sequence ID" value="ABL71914.1"/>
    <property type="molecule type" value="Genomic_DNA"/>
</dbReference>
<accession>A1B8S0</accession>
<name>A1B8S0_PARDP</name>
<protein>
    <submittedName>
        <fullName evidence="1">Uncharacterized protein</fullName>
    </submittedName>
</protein>